<keyword evidence="3 7" id="KW-0812">Transmembrane</keyword>
<dbReference type="STRING" id="1168289.GCA_000259075_00180"/>
<feature type="transmembrane region" description="Helical" evidence="7">
    <location>
        <begin position="186"/>
        <end position="208"/>
    </location>
</feature>
<dbReference type="InterPro" id="IPR035952">
    <property type="entry name" value="Rhomboid-like_sf"/>
</dbReference>
<evidence type="ECO:0000313" key="9">
    <source>
        <dbReference type="EMBL" id="RCW39358.1"/>
    </source>
</evidence>
<comment type="subcellular location">
    <subcellularLocation>
        <location evidence="1">Membrane</location>
        <topology evidence="1">Multi-pass membrane protein</topology>
    </subcellularLocation>
</comment>
<dbReference type="GO" id="GO:0004252">
    <property type="term" value="F:serine-type endopeptidase activity"/>
    <property type="evidence" value="ECO:0007669"/>
    <property type="project" value="InterPro"/>
</dbReference>
<feature type="transmembrane region" description="Helical" evidence="7">
    <location>
        <begin position="253"/>
        <end position="270"/>
    </location>
</feature>
<feature type="transmembrane region" description="Helical" evidence="7">
    <location>
        <begin position="18"/>
        <end position="38"/>
    </location>
</feature>
<dbReference type="PANTHER" id="PTHR43731:SF14">
    <property type="entry name" value="PRESENILIN-ASSOCIATED RHOMBOID-LIKE PROTEIN, MITOCHONDRIAL"/>
    <property type="match status" value="1"/>
</dbReference>
<comment type="caution">
    <text evidence="9">The sequence shown here is derived from an EMBL/GenBank/DDBJ whole genome shotgun (WGS) entry which is preliminary data.</text>
</comment>
<evidence type="ECO:0000256" key="4">
    <source>
        <dbReference type="ARBA" id="ARBA00022801"/>
    </source>
</evidence>
<dbReference type="InterPro" id="IPR050925">
    <property type="entry name" value="Rhomboid_protease_S54"/>
</dbReference>
<gene>
    <name evidence="9" type="ORF">DFO77_101128</name>
</gene>
<feature type="transmembrane region" description="Helical" evidence="7">
    <location>
        <begin position="103"/>
        <end position="124"/>
    </location>
</feature>
<reference evidence="9 10" key="1">
    <citation type="submission" date="2018-07" db="EMBL/GenBank/DDBJ databases">
        <title>Freshwater and sediment microbial communities from various areas in North America, analyzing microbe dynamics in response to fracking.</title>
        <authorList>
            <person name="Lamendella R."/>
        </authorList>
    </citation>
    <scope>NUCLEOTIDE SEQUENCE [LARGE SCALE GENOMIC DNA]</scope>
    <source>
        <strain evidence="9 10">160A</strain>
    </source>
</reference>
<feature type="domain" description="Peptidase S54 rhomboid" evidence="8">
    <location>
        <begin position="189"/>
        <end position="267"/>
    </location>
</feature>
<dbReference type="Proteomes" id="UP000252733">
    <property type="component" value="Unassembled WGS sequence"/>
</dbReference>
<evidence type="ECO:0000259" key="8">
    <source>
        <dbReference type="Pfam" id="PF01694"/>
    </source>
</evidence>
<evidence type="ECO:0000256" key="7">
    <source>
        <dbReference type="SAM" id="Phobius"/>
    </source>
</evidence>
<keyword evidence="5 7" id="KW-1133">Transmembrane helix</keyword>
<organism evidence="9 10">
    <name type="scientific">Marinilabilia salmonicolor</name>
    <dbReference type="NCBI Taxonomy" id="989"/>
    <lineage>
        <taxon>Bacteria</taxon>
        <taxon>Pseudomonadati</taxon>
        <taxon>Bacteroidota</taxon>
        <taxon>Bacteroidia</taxon>
        <taxon>Marinilabiliales</taxon>
        <taxon>Marinilabiliaceae</taxon>
        <taxon>Marinilabilia</taxon>
    </lineage>
</organism>
<dbReference type="GO" id="GO:0016020">
    <property type="term" value="C:membrane"/>
    <property type="evidence" value="ECO:0007669"/>
    <property type="project" value="UniProtKB-SubCell"/>
</dbReference>
<evidence type="ECO:0000256" key="2">
    <source>
        <dbReference type="ARBA" id="ARBA00009045"/>
    </source>
</evidence>
<protein>
    <submittedName>
        <fullName evidence="9">Rhomboid family protein</fullName>
    </submittedName>
</protein>
<keyword evidence="6 7" id="KW-0472">Membrane</keyword>
<dbReference type="Pfam" id="PF01694">
    <property type="entry name" value="Rhomboid"/>
    <property type="match status" value="2"/>
</dbReference>
<dbReference type="OrthoDB" id="9807874at2"/>
<dbReference type="Gene3D" id="1.20.1540.10">
    <property type="entry name" value="Rhomboid-like"/>
    <property type="match status" value="1"/>
</dbReference>
<accession>A0A2T0XQP0</accession>
<dbReference type="RefSeq" id="WP_106151984.1">
    <property type="nucleotide sequence ID" value="NZ_PVTS01000003.1"/>
</dbReference>
<keyword evidence="10" id="KW-1185">Reference proteome</keyword>
<comment type="similarity">
    <text evidence="2">Belongs to the peptidase S54 family.</text>
</comment>
<feature type="domain" description="Peptidase S54 rhomboid" evidence="8">
    <location>
        <begin position="58"/>
        <end position="121"/>
    </location>
</feature>
<evidence type="ECO:0000313" key="10">
    <source>
        <dbReference type="Proteomes" id="UP000252733"/>
    </source>
</evidence>
<evidence type="ECO:0000256" key="3">
    <source>
        <dbReference type="ARBA" id="ARBA00022692"/>
    </source>
</evidence>
<evidence type="ECO:0000256" key="1">
    <source>
        <dbReference type="ARBA" id="ARBA00004141"/>
    </source>
</evidence>
<dbReference type="AlphaFoldDB" id="A0A2T0XQP0"/>
<evidence type="ECO:0000256" key="5">
    <source>
        <dbReference type="ARBA" id="ARBA00022989"/>
    </source>
</evidence>
<name>A0A2T0XQP0_9BACT</name>
<dbReference type="EMBL" id="QPIZ01000001">
    <property type="protein sequence ID" value="RCW39358.1"/>
    <property type="molecule type" value="Genomic_DNA"/>
</dbReference>
<dbReference type="SUPFAM" id="SSF144091">
    <property type="entry name" value="Rhomboid-like"/>
    <property type="match status" value="1"/>
</dbReference>
<proteinExistence type="inferred from homology"/>
<keyword evidence="4" id="KW-0378">Hydrolase</keyword>
<evidence type="ECO:0000256" key="6">
    <source>
        <dbReference type="ARBA" id="ARBA00023136"/>
    </source>
</evidence>
<dbReference type="PANTHER" id="PTHR43731">
    <property type="entry name" value="RHOMBOID PROTEASE"/>
    <property type="match status" value="1"/>
</dbReference>
<dbReference type="InterPro" id="IPR022764">
    <property type="entry name" value="Peptidase_S54_rhomboid_dom"/>
</dbReference>
<sequence>MSIGTSPFGGLTPVVKNLIIINVLFYVASLVLFSTFGIQIERHLGLHLPTAEAFNPAQFVTYMFLHAYYSPSGGIIFAHLFFNMFALFMFGRMLETVWGPKRFLLYYMVTGVGAALIHILTQYIEVAPMLDAIAHDMNNASPEALKSFLNKALPAAVNNEFTRLINENPENLKAIVSEYMIKYRDLYLNSFVTVGASGSVFGILLAFGMLFPNTQLMLLFPPIPIKAKYFVIIYGAIELFMGVQNFSMDNVAHWAHLGGMLFGFILIKYWKNKGFYY</sequence>